<dbReference type="RefSeq" id="WP_379955092.1">
    <property type="nucleotide sequence ID" value="NZ_JAUYVI010000003.1"/>
</dbReference>
<dbReference type="Proteomes" id="UP001230156">
    <property type="component" value="Unassembled WGS sequence"/>
</dbReference>
<evidence type="ECO:0000259" key="2">
    <source>
        <dbReference type="Pfam" id="PF00326"/>
    </source>
</evidence>
<dbReference type="InterPro" id="IPR029058">
    <property type="entry name" value="AB_hydrolase_fold"/>
</dbReference>
<dbReference type="InterPro" id="IPR001375">
    <property type="entry name" value="Peptidase_S9_cat"/>
</dbReference>
<evidence type="ECO:0000256" key="1">
    <source>
        <dbReference type="ARBA" id="ARBA00022801"/>
    </source>
</evidence>
<keyword evidence="1" id="KW-0378">Hydrolase</keyword>
<dbReference type="InterPro" id="IPR011042">
    <property type="entry name" value="6-blade_b-propeller_TolB-like"/>
</dbReference>
<dbReference type="Gene3D" id="2.120.10.30">
    <property type="entry name" value="TolB, C-terminal domain"/>
    <property type="match status" value="1"/>
</dbReference>
<dbReference type="Gene3D" id="3.40.50.1820">
    <property type="entry name" value="alpha/beta hydrolase"/>
    <property type="match status" value="1"/>
</dbReference>
<reference evidence="4" key="1">
    <citation type="submission" date="2023-08" db="EMBL/GenBank/DDBJ databases">
        <title>Rhodospirillaceae gen. nov., a novel taxon isolated from the Yangtze River Yuezi River estuary sludge.</title>
        <authorList>
            <person name="Ruan L."/>
        </authorList>
    </citation>
    <scope>NUCLEOTIDE SEQUENCE [LARGE SCALE GENOMIC DNA]</scope>
    <source>
        <strain evidence="4">R-7</strain>
    </source>
</reference>
<dbReference type="Pfam" id="PF00326">
    <property type="entry name" value="Peptidase_S9"/>
    <property type="match status" value="1"/>
</dbReference>
<dbReference type="PANTHER" id="PTHR42776:SF27">
    <property type="entry name" value="DIPEPTIDYL PEPTIDASE FAMILY MEMBER 6"/>
    <property type="match status" value="1"/>
</dbReference>
<feature type="domain" description="Peptidase S9 prolyl oligopeptidase catalytic" evidence="2">
    <location>
        <begin position="394"/>
        <end position="599"/>
    </location>
</feature>
<accession>A0ABU0YIX1</accession>
<dbReference type="SUPFAM" id="SSF69304">
    <property type="entry name" value="Tricorn protease N-terminal domain"/>
    <property type="match status" value="1"/>
</dbReference>
<protein>
    <submittedName>
        <fullName evidence="3">Prolyl oligopeptidase family serine peptidase</fullName>
    </submittedName>
</protein>
<name>A0ABU0YIX1_9PROT</name>
<dbReference type="SUPFAM" id="SSF53474">
    <property type="entry name" value="alpha/beta-Hydrolases"/>
    <property type="match status" value="1"/>
</dbReference>
<dbReference type="EMBL" id="JAUYVI010000003">
    <property type="protein sequence ID" value="MDQ7247659.1"/>
    <property type="molecule type" value="Genomic_DNA"/>
</dbReference>
<gene>
    <name evidence="3" type="ORF">Q8A70_08265</name>
</gene>
<comment type="caution">
    <text evidence="3">The sequence shown here is derived from an EMBL/GenBank/DDBJ whole genome shotgun (WGS) entry which is preliminary data.</text>
</comment>
<evidence type="ECO:0000313" key="3">
    <source>
        <dbReference type="EMBL" id="MDQ7247659.1"/>
    </source>
</evidence>
<sequence>MNIEVLARSWARYPILWSPRVSGDGKWLAWTWTGLTETGEVWIAPTDGSRPPERLTEGQDHFYVRSLSQDGSKLVLAQSIGSNEHDRLFLLDLDSRWLTPLTPLQSASYFFGGALTEDGGSVVYTADFENGAPAEGSRIQRLDLATGSTLVLARSKNVCDIEPELSPDGKLVLYGSCDASASGNQMRVVGIDGSGDREVLNVGDRFKTRAHWLGKGSRLLVQAETETHERVGLLDLDTGQLRWLIDDSRRNIDNIVVGQDGRSAMILEYEDGRLMAKWLDVETGLEQLFTLPEASLLPIAQLPGGDWICERYSAARGHDLVRIEPVTMRVTNLTRSSERFQGAFTPARDFRWTSSDGMPIQGWLYEPKGESRGLVVNVHGGPTWHSEDWVTPFIQFMVGAGFTVLDPNYRGSTGFGRAFREAIKKDGWGGAEQDDIRTGIEALIAAGKAKRGRIGVMGLSYGGYSSWIAITRFADLVDAALPICGMYQLEVDFHATGMPHGRAYSIEMMGGTPEEVPDRYFRASPANFIQNIKGKLLIVHGLADSNVSPENTRIACRDLNAAGIRFDLLTFDDEGHGIYKAGNREKLLNRIERFFGKAFA</sequence>
<keyword evidence="4" id="KW-1185">Reference proteome</keyword>
<dbReference type="PANTHER" id="PTHR42776">
    <property type="entry name" value="SERINE PEPTIDASE S9 FAMILY MEMBER"/>
    <property type="match status" value="1"/>
</dbReference>
<proteinExistence type="predicted"/>
<organism evidence="3 4">
    <name type="scientific">Dongia sedimenti</name>
    <dbReference type="NCBI Taxonomy" id="3064282"/>
    <lineage>
        <taxon>Bacteria</taxon>
        <taxon>Pseudomonadati</taxon>
        <taxon>Pseudomonadota</taxon>
        <taxon>Alphaproteobacteria</taxon>
        <taxon>Rhodospirillales</taxon>
        <taxon>Dongiaceae</taxon>
        <taxon>Dongia</taxon>
    </lineage>
</organism>
<evidence type="ECO:0000313" key="4">
    <source>
        <dbReference type="Proteomes" id="UP001230156"/>
    </source>
</evidence>